<evidence type="ECO:0000256" key="3">
    <source>
        <dbReference type="ARBA" id="ARBA00022723"/>
    </source>
</evidence>
<evidence type="ECO:0000256" key="4">
    <source>
        <dbReference type="ARBA" id="ARBA00022837"/>
    </source>
</evidence>
<evidence type="ECO:0000256" key="5">
    <source>
        <dbReference type="ARBA" id="ARBA00023212"/>
    </source>
</evidence>
<evidence type="ECO:0000313" key="9">
    <source>
        <dbReference type="EMBL" id="LAA67995.1"/>
    </source>
</evidence>
<dbReference type="SMART" id="SM00243">
    <property type="entry name" value="GAS2"/>
    <property type="match status" value="1"/>
</dbReference>
<name>A0A2D4H7P0_MICLE</name>
<reference evidence="9" key="2">
    <citation type="submission" date="2017-11" db="EMBL/GenBank/DDBJ databases">
        <title>Coralsnake Venomics: Analyses of Venom Gland Transcriptomes and Proteomes of Six Brazilian Taxa.</title>
        <authorList>
            <person name="Aird S.D."/>
            <person name="Jorge da Silva N."/>
            <person name="Qiu L."/>
            <person name="Villar-Briones A."/>
            <person name="Aparecida-Saddi V."/>
            <person name="Campos-Telles M.P."/>
            <person name="Grau M."/>
            <person name="Mikheyev A.S."/>
        </authorList>
    </citation>
    <scope>NUCLEOTIDE SEQUENCE</scope>
    <source>
        <tissue evidence="9">Venom_gland</tissue>
    </source>
</reference>
<keyword evidence="4" id="KW-0106">Calcium</keyword>
<dbReference type="SUPFAM" id="SSF47473">
    <property type="entry name" value="EF-hand"/>
    <property type="match status" value="1"/>
</dbReference>
<dbReference type="PANTHER" id="PTHR23169">
    <property type="entry name" value="ENVOPLAKIN"/>
    <property type="match status" value="1"/>
</dbReference>
<feature type="compositionally biased region" description="Polar residues" evidence="6">
    <location>
        <begin position="416"/>
        <end position="428"/>
    </location>
</feature>
<dbReference type="FunFam" id="1.10.238.10:FF:000013">
    <property type="entry name" value="Microtubule-actin cross-linking factor 1"/>
    <property type="match status" value="1"/>
</dbReference>
<dbReference type="InterPro" id="IPR011992">
    <property type="entry name" value="EF-hand-dom_pair"/>
</dbReference>
<dbReference type="FunFam" id="3.30.920.20:FF:000001">
    <property type="entry name" value="Microtubule-actin cross-linking factor 1"/>
    <property type="match status" value="1"/>
</dbReference>
<protein>
    <submittedName>
        <fullName evidence="9">Uncharacterized protein</fullName>
    </submittedName>
</protein>
<feature type="domain" description="EF-hand" evidence="7">
    <location>
        <begin position="118"/>
        <end position="153"/>
    </location>
</feature>
<dbReference type="InterPro" id="IPR018247">
    <property type="entry name" value="EF_Hand_1_Ca_BS"/>
</dbReference>
<dbReference type="Gene3D" id="3.30.920.20">
    <property type="entry name" value="Gas2-like domain"/>
    <property type="match status" value="1"/>
</dbReference>
<feature type="compositionally biased region" description="Low complexity" evidence="6">
    <location>
        <begin position="387"/>
        <end position="401"/>
    </location>
</feature>
<dbReference type="Pfam" id="PF02187">
    <property type="entry name" value="GAS2"/>
    <property type="match status" value="1"/>
</dbReference>
<sequence>MEEMTRKQPDVDKVTKTHKRKAAETGPIQSHIPVLDKGRGGRKCSPIPSMYPSGAQTQIETKNPRINLLLSKWQQVWLLALERRRKLNDALDRLEELREFASFDFDIWRKKYMRWMNHKKSRVMDFFRRIDKDQDGKITRQEFIDGILSSKFPTSRLEMSAVADIFDRDGDGYIDYYEFVAALHPNKDAYKPLTDADKIEDEVTRQVAKCKCAKRFQVEQIGENKYRFFLGNQFGDSQQLRLVRILRSTVMVRVGGGWMALDEFLVKNDPCRAKGRTNMELREKFMLADGPSQSIAAFRSRGRRSRPSSRGASPNRSMSVSNQPAQGTPVSALAASTPKGTPIQGSKLRLPGYLSGKVFHSGENNGLISTAATRARAHFAETRKTSSRPGSRAGSKAGSRASSRRGSDASDFDISEIQSVCSDMSETVHTPIRPTSRPNSRSASGKPSKIPTPQKRLLVRKLDKSSKR</sequence>
<dbReference type="GO" id="GO:0005737">
    <property type="term" value="C:cytoplasm"/>
    <property type="evidence" value="ECO:0007669"/>
    <property type="project" value="TreeGrafter"/>
</dbReference>
<dbReference type="GO" id="GO:0005925">
    <property type="term" value="C:focal adhesion"/>
    <property type="evidence" value="ECO:0007669"/>
    <property type="project" value="TreeGrafter"/>
</dbReference>
<proteinExistence type="predicted"/>
<evidence type="ECO:0000256" key="2">
    <source>
        <dbReference type="ARBA" id="ARBA00022490"/>
    </source>
</evidence>
<dbReference type="SUPFAM" id="SSF143575">
    <property type="entry name" value="GAS2 domain-like"/>
    <property type="match status" value="1"/>
</dbReference>
<dbReference type="InterPro" id="IPR036534">
    <property type="entry name" value="GAR_dom_sf"/>
</dbReference>
<feature type="compositionally biased region" description="Low complexity" evidence="6">
    <location>
        <begin position="308"/>
        <end position="317"/>
    </location>
</feature>
<keyword evidence="5" id="KW-0206">Cytoskeleton</keyword>
<dbReference type="InterPro" id="IPR043197">
    <property type="entry name" value="Plakin"/>
</dbReference>
<evidence type="ECO:0000256" key="1">
    <source>
        <dbReference type="ARBA" id="ARBA00004245"/>
    </source>
</evidence>
<dbReference type="SMART" id="SM00054">
    <property type="entry name" value="EFh"/>
    <property type="match status" value="2"/>
</dbReference>
<dbReference type="Gene3D" id="1.10.238.10">
    <property type="entry name" value="EF-hand"/>
    <property type="match status" value="1"/>
</dbReference>
<dbReference type="Gene3D" id="1.20.58.60">
    <property type="match status" value="1"/>
</dbReference>
<dbReference type="PROSITE" id="PS50222">
    <property type="entry name" value="EF_HAND_2"/>
    <property type="match status" value="2"/>
</dbReference>
<accession>A0A2D4H7P0</accession>
<dbReference type="InterPro" id="IPR002048">
    <property type="entry name" value="EF_hand_dom"/>
</dbReference>
<dbReference type="GO" id="GO:0005882">
    <property type="term" value="C:intermediate filament"/>
    <property type="evidence" value="ECO:0007669"/>
    <property type="project" value="TreeGrafter"/>
</dbReference>
<evidence type="ECO:0000259" key="8">
    <source>
        <dbReference type="PROSITE" id="PS51460"/>
    </source>
</evidence>
<dbReference type="EMBL" id="IACK01008396">
    <property type="protein sequence ID" value="LAA67995.1"/>
    <property type="molecule type" value="Transcribed_RNA"/>
</dbReference>
<dbReference type="GO" id="GO:0045104">
    <property type="term" value="P:intermediate filament cytoskeleton organization"/>
    <property type="evidence" value="ECO:0007669"/>
    <property type="project" value="InterPro"/>
</dbReference>
<dbReference type="Pfam" id="PF13499">
    <property type="entry name" value="EF-hand_7"/>
    <property type="match status" value="1"/>
</dbReference>
<dbReference type="AlphaFoldDB" id="A0A2D4H7P0"/>
<dbReference type="CDD" id="cd00051">
    <property type="entry name" value="EFh"/>
    <property type="match status" value="1"/>
</dbReference>
<dbReference type="PROSITE" id="PS00018">
    <property type="entry name" value="EF_HAND_1"/>
    <property type="match status" value="2"/>
</dbReference>
<dbReference type="GO" id="GO:0016020">
    <property type="term" value="C:membrane"/>
    <property type="evidence" value="ECO:0007669"/>
    <property type="project" value="TreeGrafter"/>
</dbReference>
<dbReference type="InterPro" id="IPR003108">
    <property type="entry name" value="GAR_dom"/>
</dbReference>
<dbReference type="GO" id="GO:0031581">
    <property type="term" value="P:hemidesmosome assembly"/>
    <property type="evidence" value="ECO:0007669"/>
    <property type="project" value="TreeGrafter"/>
</dbReference>
<evidence type="ECO:0000256" key="6">
    <source>
        <dbReference type="SAM" id="MobiDB-lite"/>
    </source>
</evidence>
<dbReference type="GO" id="GO:0008017">
    <property type="term" value="F:microtubule binding"/>
    <property type="evidence" value="ECO:0007669"/>
    <property type="project" value="InterPro"/>
</dbReference>
<comment type="subcellular location">
    <subcellularLocation>
        <location evidence="1">Cytoplasm</location>
        <location evidence="1">Cytoskeleton</location>
    </subcellularLocation>
</comment>
<feature type="compositionally biased region" description="Basic and acidic residues" evidence="6">
    <location>
        <begin position="1"/>
        <end position="15"/>
    </location>
</feature>
<feature type="region of interest" description="Disordered" evidence="6">
    <location>
        <begin position="1"/>
        <end position="26"/>
    </location>
</feature>
<feature type="compositionally biased region" description="Polar residues" evidence="6">
    <location>
        <begin position="436"/>
        <end position="445"/>
    </location>
</feature>
<organism evidence="9">
    <name type="scientific">Micrurus lemniscatus lemniscatus</name>
    <dbReference type="NCBI Taxonomy" id="129467"/>
    <lineage>
        <taxon>Eukaryota</taxon>
        <taxon>Metazoa</taxon>
        <taxon>Chordata</taxon>
        <taxon>Craniata</taxon>
        <taxon>Vertebrata</taxon>
        <taxon>Euteleostomi</taxon>
        <taxon>Lepidosauria</taxon>
        <taxon>Squamata</taxon>
        <taxon>Bifurcata</taxon>
        <taxon>Unidentata</taxon>
        <taxon>Episquamata</taxon>
        <taxon>Toxicofera</taxon>
        <taxon>Serpentes</taxon>
        <taxon>Colubroidea</taxon>
        <taxon>Elapidae</taxon>
        <taxon>Elapinae</taxon>
        <taxon>Micrurus</taxon>
    </lineage>
</organism>
<reference evidence="9" key="1">
    <citation type="submission" date="2017-07" db="EMBL/GenBank/DDBJ databases">
        <authorList>
            <person name="Mikheyev A."/>
            <person name="Grau M."/>
        </authorList>
    </citation>
    <scope>NUCLEOTIDE SEQUENCE</scope>
    <source>
        <tissue evidence="9">Venom_gland</tissue>
    </source>
</reference>
<feature type="compositionally biased region" description="Polar residues" evidence="6">
    <location>
        <begin position="318"/>
        <end position="329"/>
    </location>
</feature>
<dbReference type="PROSITE" id="PS51460">
    <property type="entry name" value="GAR"/>
    <property type="match status" value="1"/>
</dbReference>
<dbReference type="GO" id="GO:0042060">
    <property type="term" value="P:wound healing"/>
    <property type="evidence" value="ECO:0007669"/>
    <property type="project" value="TreeGrafter"/>
</dbReference>
<evidence type="ECO:0000259" key="7">
    <source>
        <dbReference type="PROSITE" id="PS50222"/>
    </source>
</evidence>
<dbReference type="GO" id="GO:0005198">
    <property type="term" value="F:structural molecule activity"/>
    <property type="evidence" value="ECO:0007669"/>
    <property type="project" value="TreeGrafter"/>
</dbReference>
<dbReference type="PANTHER" id="PTHR23169:SF24">
    <property type="entry name" value="DYSTONIN"/>
    <property type="match status" value="1"/>
</dbReference>
<feature type="domain" description="EF-hand" evidence="7">
    <location>
        <begin position="154"/>
        <end position="189"/>
    </location>
</feature>
<dbReference type="GO" id="GO:0030056">
    <property type="term" value="C:hemidesmosome"/>
    <property type="evidence" value="ECO:0007669"/>
    <property type="project" value="TreeGrafter"/>
</dbReference>
<feature type="region of interest" description="Disordered" evidence="6">
    <location>
        <begin position="296"/>
        <end position="348"/>
    </location>
</feature>
<feature type="domain" description="GAR" evidence="8">
    <location>
        <begin position="194"/>
        <end position="272"/>
    </location>
</feature>
<keyword evidence="3" id="KW-0479">Metal-binding</keyword>
<dbReference type="GO" id="GO:0005509">
    <property type="term" value="F:calcium ion binding"/>
    <property type="evidence" value="ECO:0007669"/>
    <property type="project" value="InterPro"/>
</dbReference>
<keyword evidence="2" id="KW-0963">Cytoplasm</keyword>
<feature type="region of interest" description="Disordered" evidence="6">
    <location>
        <begin position="377"/>
        <end position="468"/>
    </location>
</feature>